<protein>
    <recommendedName>
        <fullName evidence="1">DUF305 domain-containing protein</fullName>
    </recommendedName>
</protein>
<name>A0A2H0UE25_9BACT</name>
<dbReference type="PANTHER" id="PTHR36933:SF1">
    <property type="entry name" value="SLL0788 PROTEIN"/>
    <property type="match status" value="1"/>
</dbReference>
<feature type="domain" description="DUF305" evidence="1">
    <location>
        <begin position="19"/>
        <end position="144"/>
    </location>
</feature>
<reference evidence="3" key="1">
    <citation type="submission" date="2017-09" db="EMBL/GenBank/DDBJ databases">
        <title>Depth-based differentiation of microbial function through sediment-hosted aquifers and enrichment of novel symbionts in the deep terrestrial subsurface.</title>
        <authorList>
            <person name="Probst A.J."/>
            <person name="Ladd B."/>
            <person name="Jarett J.K."/>
            <person name="Geller-Mcgrath D.E."/>
            <person name="Sieber C.M.K."/>
            <person name="Emerson J.B."/>
            <person name="Anantharaman K."/>
            <person name="Thomas B.C."/>
            <person name="Malmstrom R."/>
            <person name="Stieglmeier M."/>
            <person name="Klingl A."/>
            <person name="Woyke T."/>
            <person name="Ryan C.M."/>
            <person name="Banfield J.F."/>
        </authorList>
    </citation>
    <scope>NUCLEOTIDE SEQUENCE [LARGE SCALE GENOMIC DNA]</scope>
</reference>
<dbReference type="EMBL" id="PFBK01000003">
    <property type="protein sequence ID" value="PIR84035.1"/>
    <property type="molecule type" value="Genomic_DNA"/>
</dbReference>
<proteinExistence type="predicted"/>
<accession>A0A2H0UE25</accession>
<dbReference type="Proteomes" id="UP000231192">
    <property type="component" value="Unassembled WGS sequence"/>
</dbReference>
<dbReference type="InterPro" id="IPR005183">
    <property type="entry name" value="DUF305_CopM-like"/>
</dbReference>
<dbReference type="PANTHER" id="PTHR36933">
    <property type="entry name" value="SLL0788 PROTEIN"/>
    <property type="match status" value="1"/>
</dbReference>
<gene>
    <name evidence="2" type="ORF">COU18_01355</name>
</gene>
<sequence>MNAKLCKKTQLLSAYYFLSIALERSKRPEILSLANGIIEAQQKEIDEMRAWYQSWYGSAPPSGEFGMMGGMMMEGMTGDTSELAAVSSADFDREFIEQMIPHHEMAIMMAGMLQASTERAEMKQLADNIIASQSREIEMMRSWLTAWSN</sequence>
<dbReference type="Gene3D" id="1.20.1260.10">
    <property type="match status" value="1"/>
</dbReference>
<organism evidence="2 3">
    <name type="scientific">Candidatus Kaiserbacteria bacterium CG10_big_fil_rev_8_21_14_0_10_51_14</name>
    <dbReference type="NCBI Taxonomy" id="1974610"/>
    <lineage>
        <taxon>Bacteria</taxon>
        <taxon>Candidatus Kaiseribacteriota</taxon>
    </lineage>
</organism>
<evidence type="ECO:0000259" key="1">
    <source>
        <dbReference type="Pfam" id="PF03713"/>
    </source>
</evidence>
<evidence type="ECO:0000313" key="3">
    <source>
        <dbReference type="Proteomes" id="UP000231192"/>
    </source>
</evidence>
<dbReference type="Pfam" id="PF03713">
    <property type="entry name" value="DUF305"/>
    <property type="match status" value="1"/>
</dbReference>
<dbReference type="AlphaFoldDB" id="A0A2H0UE25"/>
<evidence type="ECO:0000313" key="2">
    <source>
        <dbReference type="EMBL" id="PIR84035.1"/>
    </source>
</evidence>
<dbReference type="InterPro" id="IPR012347">
    <property type="entry name" value="Ferritin-like"/>
</dbReference>
<comment type="caution">
    <text evidence="2">The sequence shown here is derived from an EMBL/GenBank/DDBJ whole genome shotgun (WGS) entry which is preliminary data.</text>
</comment>